<dbReference type="InterPro" id="IPR011249">
    <property type="entry name" value="Metalloenz_LuxS/M16"/>
</dbReference>
<accession>A0A2K2F2U4</accession>
<dbReference type="RefSeq" id="WP_103081982.1">
    <property type="nucleotide sequence ID" value="NZ_CP021850.1"/>
</dbReference>
<dbReference type="OrthoDB" id="9811314at2"/>
<dbReference type="GO" id="GO:0046872">
    <property type="term" value="F:metal ion binding"/>
    <property type="evidence" value="ECO:0007669"/>
    <property type="project" value="InterPro"/>
</dbReference>
<dbReference type="EMBL" id="NIOJ01000031">
    <property type="protein sequence ID" value="PNT98070.1"/>
    <property type="molecule type" value="Genomic_DNA"/>
</dbReference>
<dbReference type="InterPro" id="IPR001431">
    <property type="entry name" value="Pept_M16_Zn_BS"/>
</dbReference>
<evidence type="ECO:0000259" key="4">
    <source>
        <dbReference type="Pfam" id="PF05193"/>
    </source>
</evidence>
<keyword evidence="6" id="KW-1185">Reference proteome</keyword>
<sequence>MFKKITLNNGLRIVYEKIPYVRSVSTGIWIGTGSRSENAANNGISHYIEHMMFKGTTNRSAKEIAESIDNIGGQINAFTGKECTCYYTKTLDDNLDIALDVLADMFFNSRFDKKDMDLERKVILEEIRMYEDSPEELVHDMLSETVWGGDTLGYPILGTEESLNRIDNNIIRDYIARNYTPGNCVISVSGNFDEDRLIALVERYFGGWSSEFDGRRSFKAAQFKREVNIKEKDTEQIHMCMGFNGLEQGDDRLYTLLAVNNIFGGGMSSRLFQGIREERGLVYSIYSYPSSYKNAGLFTIYAGMNPEHLETVIQLVSKEIKKLKKDHITPDELEKSKAQLKGSFILGLESTSSRMNSIGKSEVLLGYINTPEEILKKIDDINMDQAVEVINTIFDLDNFGFTAVGNIKKEFDVKMLVKDM</sequence>
<feature type="domain" description="Peptidase M16 N-terminal" evidence="3">
    <location>
        <begin position="12"/>
        <end position="159"/>
    </location>
</feature>
<dbReference type="PANTHER" id="PTHR11851">
    <property type="entry name" value="METALLOPROTEASE"/>
    <property type="match status" value="1"/>
</dbReference>
<evidence type="ECO:0000259" key="3">
    <source>
        <dbReference type="Pfam" id="PF00675"/>
    </source>
</evidence>
<dbReference type="FunFam" id="3.30.830.10:FF:000008">
    <property type="entry name" value="Mitochondrial-processing peptidase subunit beta"/>
    <property type="match status" value="1"/>
</dbReference>
<dbReference type="Gene3D" id="3.30.830.10">
    <property type="entry name" value="Metalloenzyme, LuxS/M16 peptidase-like"/>
    <property type="match status" value="2"/>
</dbReference>
<dbReference type="Proteomes" id="UP000236151">
    <property type="component" value="Unassembled WGS sequence"/>
</dbReference>
<feature type="domain" description="Peptidase M16 C-terminal" evidence="4">
    <location>
        <begin position="169"/>
        <end position="340"/>
    </location>
</feature>
<dbReference type="InterPro" id="IPR011765">
    <property type="entry name" value="Pept_M16_N"/>
</dbReference>
<gene>
    <name evidence="5" type="ORF">CDQ84_12035</name>
</gene>
<dbReference type="SUPFAM" id="SSF63411">
    <property type="entry name" value="LuxS/MPP-like metallohydrolase"/>
    <property type="match status" value="2"/>
</dbReference>
<dbReference type="AlphaFoldDB" id="A0A2K2F2U4"/>
<dbReference type="InterPro" id="IPR007863">
    <property type="entry name" value="Peptidase_M16_C"/>
</dbReference>
<proteinExistence type="inferred from homology"/>
<dbReference type="PANTHER" id="PTHR11851:SF49">
    <property type="entry name" value="MITOCHONDRIAL-PROCESSING PEPTIDASE SUBUNIT ALPHA"/>
    <property type="match status" value="1"/>
</dbReference>
<evidence type="ECO:0000313" key="5">
    <source>
        <dbReference type="EMBL" id="PNT98070.1"/>
    </source>
</evidence>
<dbReference type="Pfam" id="PF00675">
    <property type="entry name" value="Peptidase_M16"/>
    <property type="match status" value="1"/>
</dbReference>
<dbReference type="GO" id="GO:0006508">
    <property type="term" value="P:proteolysis"/>
    <property type="evidence" value="ECO:0007669"/>
    <property type="project" value="InterPro"/>
</dbReference>
<dbReference type="InterPro" id="IPR050361">
    <property type="entry name" value="MPP/UQCRC_Complex"/>
</dbReference>
<evidence type="ECO:0000313" key="6">
    <source>
        <dbReference type="Proteomes" id="UP000236151"/>
    </source>
</evidence>
<name>A0A2K2F2U4_9CLOT</name>
<dbReference type="GO" id="GO:0004222">
    <property type="term" value="F:metalloendopeptidase activity"/>
    <property type="evidence" value="ECO:0007669"/>
    <property type="project" value="InterPro"/>
</dbReference>
<comment type="similarity">
    <text evidence="1 2">Belongs to the peptidase M16 family.</text>
</comment>
<reference evidence="5 6" key="1">
    <citation type="submission" date="2017-06" db="EMBL/GenBank/DDBJ databases">
        <title>Investigating the central metabolism of Clostridium thermosuccinogenes.</title>
        <authorList>
            <person name="Koendjbiharie J.G."/>
            <person name="van Kranenburg R."/>
        </authorList>
    </citation>
    <scope>NUCLEOTIDE SEQUENCE [LARGE SCALE GENOMIC DNA]</scope>
    <source>
        <strain evidence="5 6">DSM 5806</strain>
    </source>
</reference>
<organism evidence="5 6">
    <name type="scientific">Clostridium thermosuccinogenes</name>
    <dbReference type="NCBI Taxonomy" id="84032"/>
    <lineage>
        <taxon>Bacteria</taxon>
        <taxon>Bacillati</taxon>
        <taxon>Bacillota</taxon>
        <taxon>Clostridia</taxon>
        <taxon>Eubacteriales</taxon>
        <taxon>Clostridiaceae</taxon>
        <taxon>Clostridium</taxon>
    </lineage>
</organism>
<evidence type="ECO:0000256" key="1">
    <source>
        <dbReference type="ARBA" id="ARBA00007261"/>
    </source>
</evidence>
<dbReference type="PROSITE" id="PS00143">
    <property type="entry name" value="INSULINASE"/>
    <property type="match status" value="1"/>
</dbReference>
<protein>
    <submittedName>
        <fullName evidence="5">Peptidase M16</fullName>
    </submittedName>
</protein>
<dbReference type="Pfam" id="PF05193">
    <property type="entry name" value="Peptidase_M16_C"/>
    <property type="match status" value="1"/>
</dbReference>
<evidence type="ECO:0000256" key="2">
    <source>
        <dbReference type="RuleBase" id="RU004447"/>
    </source>
</evidence>
<comment type="caution">
    <text evidence="5">The sequence shown here is derived from an EMBL/GenBank/DDBJ whole genome shotgun (WGS) entry which is preliminary data.</text>
</comment>
<dbReference type="KEGG" id="cthd:CDO33_07010"/>